<accession>A0A7K1LJP8</accession>
<dbReference type="PANTHER" id="PTHR30346:SF0">
    <property type="entry name" value="HCA OPERON TRANSCRIPTIONAL ACTIVATOR HCAR"/>
    <property type="match status" value="1"/>
</dbReference>
<dbReference type="PRINTS" id="PR00039">
    <property type="entry name" value="HTHLYSR"/>
</dbReference>
<feature type="domain" description="HTH lysR-type" evidence="5">
    <location>
        <begin position="2"/>
        <end position="59"/>
    </location>
</feature>
<dbReference type="EMBL" id="WOGT01000005">
    <property type="protein sequence ID" value="MUN55424.1"/>
    <property type="molecule type" value="Genomic_DNA"/>
</dbReference>
<reference evidence="6 7" key="1">
    <citation type="submission" date="2019-12" db="EMBL/GenBank/DDBJ databases">
        <authorList>
            <person name="Li J."/>
            <person name="Shi Y."/>
            <person name="Xu G."/>
            <person name="Xiao D."/>
            <person name="Ran X."/>
        </authorList>
    </citation>
    <scope>NUCLEOTIDE SEQUENCE [LARGE SCALE GENOMIC DNA]</scope>
    <source>
        <strain evidence="6 7">JCM 15915</strain>
    </source>
</reference>
<dbReference type="InterPro" id="IPR005119">
    <property type="entry name" value="LysR_subst-bd"/>
</dbReference>
<protein>
    <submittedName>
        <fullName evidence="6">LysR family transcriptional regulator</fullName>
    </submittedName>
</protein>
<evidence type="ECO:0000259" key="5">
    <source>
        <dbReference type="PROSITE" id="PS50931"/>
    </source>
</evidence>
<dbReference type="Gene3D" id="1.10.10.10">
    <property type="entry name" value="Winged helix-like DNA-binding domain superfamily/Winged helix DNA-binding domain"/>
    <property type="match status" value="1"/>
</dbReference>
<dbReference type="SUPFAM" id="SSF53850">
    <property type="entry name" value="Periplasmic binding protein-like II"/>
    <property type="match status" value="1"/>
</dbReference>
<dbReference type="Gene3D" id="3.40.190.10">
    <property type="entry name" value="Periplasmic binding protein-like II"/>
    <property type="match status" value="2"/>
</dbReference>
<keyword evidence="7" id="KW-1185">Reference proteome</keyword>
<keyword evidence="4" id="KW-0804">Transcription</keyword>
<evidence type="ECO:0000256" key="3">
    <source>
        <dbReference type="ARBA" id="ARBA00023125"/>
    </source>
</evidence>
<dbReference type="RefSeq" id="WP_129316400.1">
    <property type="nucleotide sequence ID" value="NZ_CP197643.1"/>
</dbReference>
<dbReference type="OrthoDB" id="3636008at2"/>
<dbReference type="Pfam" id="PF03466">
    <property type="entry name" value="LysR_substrate"/>
    <property type="match status" value="1"/>
</dbReference>
<comment type="caution">
    <text evidence="6">The sequence shown here is derived from an EMBL/GenBank/DDBJ whole genome shotgun (WGS) entry which is preliminary data.</text>
</comment>
<evidence type="ECO:0000313" key="6">
    <source>
        <dbReference type="EMBL" id="MUN55424.1"/>
    </source>
</evidence>
<dbReference type="GO" id="GO:0032993">
    <property type="term" value="C:protein-DNA complex"/>
    <property type="evidence" value="ECO:0007669"/>
    <property type="project" value="TreeGrafter"/>
</dbReference>
<proteinExistence type="inferred from homology"/>
<dbReference type="InterPro" id="IPR036390">
    <property type="entry name" value="WH_DNA-bd_sf"/>
</dbReference>
<dbReference type="SUPFAM" id="SSF46785">
    <property type="entry name" value="Winged helix' DNA-binding domain"/>
    <property type="match status" value="1"/>
</dbReference>
<organism evidence="6 7">
    <name type="scientific">Rothia koreensis</name>
    <dbReference type="NCBI Taxonomy" id="592378"/>
    <lineage>
        <taxon>Bacteria</taxon>
        <taxon>Bacillati</taxon>
        <taxon>Actinomycetota</taxon>
        <taxon>Actinomycetes</taxon>
        <taxon>Micrococcales</taxon>
        <taxon>Micrococcaceae</taxon>
        <taxon>Rothia</taxon>
    </lineage>
</organism>
<dbReference type="InterPro" id="IPR000847">
    <property type="entry name" value="LysR_HTH_N"/>
</dbReference>
<name>A0A7K1LJP8_9MICC</name>
<dbReference type="PROSITE" id="PS50931">
    <property type="entry name" value="HTH_LYSR"/>
    <property type="match status" value="1"/>
</dbReference>
<dbReference type="InterPro" id="IPR036388">
    <property type="entry name" value="WH-like_DNA-bd_sf"/>
</dbReference>
<dbReference type="Proteomes" id="UP000462152">
    <property type="component" value="Unassembled WGS sequence"/>
</dbReference>
<keyword evidence="3" id="KW-0238">DNA-binding</keyword>
<dbReference type="Pfam" id="PF00126">
    <property type="entry name" value="HTH_1"/>
    <property type="match status" value="1"/>
</dbReference>
<comment type="similarity">
    <text evidence="1">Belongs to the LysR transcriptional regulatory family.</text>
</comment>
<evidence type="ECO:0000256" key="1">
    <source>
        <dbReference type="ARBA" id="ARBA00009437"/>
    </source>
</evidence>
<gene>
    <name evidence="6" type="ORF">GMA10_09425</name>
</gene>
<dbReference type="PANTHER" id="PTHR30346">
    <property type="entry name" value="TRANSCRIPTIONAL DUAL REGULATOR HCAR-RELATED"/>
    <property type="match status" value="1"/>
</dbReference>
<evidence type="ECO:0000256" key="4">
    <source>
        <dbReference type="ARBA" id="ARBA00023163"/>
    </source>
</evidence>
<sequence>MFTLDQLRCFVAVAENLHFGRAAEELSMTQPPLSRQIQKLEKSLGTELVRRTHRKVELTAAGATFLDQARLVLSHATRAGESAVQASRGLRGRLSLGYTAAAGLTLLGPILTLAKERMPDVTVELHQMVTSRQLEALEDGRINAGLGRLSSASEDFRADLIHTEGLVLAAPTGHELLSGRHLHREDVAGHPLIMHSADGARYFYDLVVRNFSIDHSDVSHSLSQITTMISLVAAGHGIALVPESATKLNFPGVGYRQFDDLRRDIVELQLITSADNATPTASRLKELLDAAPAEWAG</sequence>
<dbReference type="GO" id="GO:0003677">
    <property type="term" value="F:DNA binding"/>
    <property type="evidence" value="ECO:0007669"/>
    <property type="project" value="UniProtKB-KW"/>
</dbReference>
<evidence type="ECO:0000256" key="2">
    <source>
        <dbReference type="ARBA" id="ARBA00023015"/>
    </source>
</evidence>
<dbReference type="FunFam" id="1.10.10.10:FF:000001">
    <property type="entry name" value="LysR family transcriptional regulator"/>
    <property type="match status" value="1"/>
</dbReference>
<dbReference type="GO" id="GO:0003700">
    <property type="term" value="F:DNA-binding transcription factor activity"/>
    <property type="evidence" value="ECO:0007669"/>
    <property type="project" value="InterPro"/>
</dbReference>
<evidence type="ECO:0000313" key="7">
    <source>
        <dbReference type="Proteomes" id="UP000462152"/>
    </source>
</evidence>
<keyword evidence="2" id="KW-0805">Transcription regulation</keyword>
<dbReference type="AlphaFoldDB" id="A0A7K1LJP8"/>